<name>A0A1Q9AEU9_9HYPH</name>
<dbReference type="OrthoDB" id="7365361at2"/>
<organism evidence="1 2">
    <name type="scientific">Xaviernesmea rhizosphaerae</name>
    <dbReference type="NCBI Taxonomy" id="1672749"/>
    <lineage>
        <taxon>Bacteria</taxon>
        <taxon>Pseudomonadati</taxon>
        <taxon>Pseudomonadota</taxon>
        <taxon>Alphaproteobacteria</taxon>
        <taxon>Hyphomicrobiales</taxon>
        <taxon>Rhizobiaceae</taxon>
        <taxon>Rhizobium/Agrobacterium group</taxon>
        <taxon>Xaviernesmea</taxon>
    </lineage>
</organism>
<protein>
    <submittedName>
        <fullName evidence="1">Uncharacterized protein</fullName>
    </submittedName>
</protein>
<reference evidence="1 2" key="1">
    <citation type="submission" date="2016-09" db="EMBL/GenBank/DDBJ databases">
        <title>Rhizobium sp. nov., a novel species isolated from the rice rhizosphere.</title>
        <authorList>
            <person name="Zhao J."/>
            <person name="Zhang X."/>
        </authorList>
    </citation>
    <scope>NUCLEOTIDE SEQUENCE [LARGE SCALE GENOMIC DNA]</scope>
    <source>
        <strain evidence="1 2">MH17</strain>
    </source>
</reference>
<dbReference type="AlphaFoldDB" id="A0A1Q9AEU9"/>
<evidence type="ECO:0000313" key="1">
    <source>
        <dbReference type="EMBL" id="OLP53426.1"/>
    </source>
</evidence>
<sequence length="86" mass="9378">MNQAHDDLTLNDVLTDPMIRMMMRADGVTTSEMKTLLYSAASAMRSAQSQDGGARAVAHRLMTAPKRRLLSMVHPLAARGEVCMAC</sequence>
<comment type="caution">
    <text evidence="1">The sequence shown here is derived from an EMBL/GenBank/DDBJ whole genome shotgun (WGS) entry which is preliminary data.</text>
</comment>
<proteinExistence type="predicted"/>
<accession>A0A1Q9AEU9</accession>
<gene>
    <name evidence="1" type="ORF">BJF92_01345</name>
</gene>
<dbReference type="Proteomes" id="UP000186143">
    <property type="component" value="Unassembled WGS sequence"/>
</dbReference>
<dbReference type="EMBL" id="MKIO01000040">
    <property type="protein sequence ID" value="OLP53426.1"/>
    <property type="molecule type" value="Genomic_DNA"/>
</dbReference>
<dbReference type="RefSeq" id="WP_075636648.1">
    <property type="nucleotide sequence ID" value="NZ_MKIO01000040.1"/>
</dbReference>
<evidence type="ECO:0000313" key="2">
    <source>
        <dbReference type="Proteomes" id="UP000186143"/>
    </source>
</evidence>